<dbReference type="Proteomes" id="UP000287243">
    <property type="component" value="Chromosome"/>
</dbReference>
<gene>
    <name evidence="1" type="ORF">BU251_02850</name>
</gene>
<dbReference type="RefSeq" id="WP_128699383.1">
    <property type="nucleotide sequence ID" value="NZ_CP019384.1"/>
</dbReference>
<dbReference type="KEGG" id="vai:BU251_02850"/>
<dbReference type="AlphaFoldDB" id="A0A410P3K9"/>
<sequence length="203" mass="23735">MDKKNKLDCVTEFWKKWSAYEKASSEWVLTIERLGLSSIDSYDWLTKDDVFHKYEKTLKKHKVKKPDLGNLYQEANQAAIPIIEYLFGPNETPVIPELPTWLPGGYAEWCEKTKDMQLGMMHRIMGARNRIMSSEFKIRPKLIPRSGWSSPYPITHWAKVFNISRKTMQNWLENNQLLARKIGSKWQIAVEELPTADDQDSSQ</sequence>
<keyword evidence="2" id="KW-1185">Reference proteome</keyword>
<accession>A0A410P3K9</accession>
<evidence type="ECO:0000313" key="2">
    <source>
        <dbReference type="Proteomes" id="UP000287243"/>
    </source>
</evidence>
<evidence type="ECO:0000313" key="1">
    <source>
        <dbReference type="EMBL" id="QAT16746.1"/>
    </source>
</evidence>
<protein>
    <submittedName>
        <fullName evidence="1">Uncharacterized protein</fullName>
    </submittedName>
</protein>
<dbReference type="EMBL" id="CP019384">
    <property type="protein sequence ID" value="QAT16746.1"/>
    <property type="molecule type" value="Genomic_DNA"/>
</dbReference>
<proteinExistence type="predicted"/>
<organism evidence="1 2">
    <name type="scientific">Velamenicoccus archaeovorus</name>
    <dbReference type="NCBI Taxonomy" id="1930593"/>
    <lineage>
        <taxon>Bacteria</taxon>
        <taxon>Pseudomonadati</taxon>
        <taxon>Candidatus Omnitrophota</taxon>
        <taxon>Candidatus Velamenicoccus</taxon>
    </lineage>
</organism>
<reference evidence="1 2" key="1">
    <citation type="submission" date="2017-01" db="EMBL/GenBank/DDBJ databases">
        <title>First insights into the biology of 'candidatus Vampirococcus archaeovorus'.</title>
        <authorList>
            <person name="Kizina J."/>
            <person name="Jordan S."/>
            <person name="Stueber K."/>
            <person name="Reinhardt R."/>
            <person name="Harder J."/>
        </authorList>
    </citation>
    <scope>NUCLEOTIDE SEQUENCE [LARGE SCALE GENOMIC DNA]</scope>
    <source>
        <strain evidence="1 2">LiM</strain>
    </source>
</reference>
<name>A0A410P3K9_VELA1</name>